<evidence type="ECO:0000313" key="3">
    <source>
        <dbReference type="Proteomes" id="UP000185124"/>
    </source>
</evidence>
<keyword evidence="1" id="KW-0812">Transmembrane</keyword>
<organism evidence="2 3">
    <name type="scientific">Micromonospora cremea</name>
    <dbReference type="NCBI Taxonomy" id="709881"/>
    <lineage>
        <taxon>Bacteria</taxon>
        <taxon>Bacillati</taxon>
        <taxon>Actinomycetota</taxon>
        <taxon>Actinomycetes</taxon>
        <taxon>Micromonosporales</taxon>
        <taxon>Micromonosporaceae</taxon>
        <taxon>Micromonospora</taxon>
    </lineage>
</organism>
<dbReference type="Proteomes" id="UP000185124">
    <property type="component" value="Unassembled WGS sequence"/>
</dbReference>
<evidence type="ECO:0000313" key="2">
    <source>
        <dbReference type="EMBL" id="SIN36743.1"/>
    </source>
</evidence>
<feature type="transmembrane region" description="Helical" evidence="1">
    <location>
        <begin position="20"/>
        <end position="40"/>
    </location>
</feature>
<reference evidence="3" key="1">
    <citation type="submission" date="2016-12" db="EMBL/GenBank/DDBJ databases">
        <authorList>
            <person name="Varghese N."/>
            <person name="Submissions S."/>
        </authorList>
    </citation>
    <scope>NUCLEOTIDE SEQUENCE [LARGE SCALE GENOMIC DNA]</scope>
    <source>
        <strain evidence="3">DSM 45599</strain>
    </source>
</reference>
<name>A0A1N6ARV7_9ACTN</name>
<accession>A0A1N6ARV7</accession>
<evidence type="ECO:0000256" key="1">
    <source>
        <dbReference type="SAM" id="Phobius"/>
    </source>
</evidence>
<dbReference type="AlphaFoldDB" id="A0A1N6ARV7"/>
<keyword evidence="1" id="KW-0472">Membrane</keyword>
<gene>
    <name evidence="2" type="ORF">SAMN04489832_6029</name>
</gene>
<sequence length="198" mass="20784">MDVIEIGPRRPPLPWWRGRGIAGPIAVALVIGAITGYLAGIRRAETQAHSARPGPHAPTTASVVTAEAQPVTWTGNRCSAQLGDRLQLGVEIVNRSATTATLDRIEPVLPLGGLRATTSAWGSCGQLSYVDAKTPHPLPPGAITWLTITFDVLMPCPAPMPVLFTLTYTQAGDTAISDLGGFPDLGNVPYTRCTPSPG</sequence>
<proteinExistence type="predicted"/>
<keyword evidence="3" id="KW-1185">Reference proteome</keyword>
<keyword evidence="1" id="KW-1133">Transmembrane helix</keyword>
<dbReference type="EMBL" id="FSQT01000002">
    <property type="protein sequence ID" value="SIN36743.1"/>
    <property type="molecule type" value="Genomic_DNA"/>
</dbReference>
<protein>
    <submittedName>
        <fullName evidence="2">Uncharacterized protein</fullName>
    </submittedName>
</protein>